<keyword evidence="12" id="KW-0694">RNA-binding</keyword>
<dbReference type="InterPro" id="IPR009000">
    <property type="entry name" value="Transl_B-barrel_sf"/>
</dbReference>
<evidence type="ECO:0000313" key="17">
    <source>
        <dbReference type="EMBL" id="PKG29701.1"/>
    </source>
</evidence>
<evidence type="ECO:0000256" key="10">
    <source>
        <dbReference type="ARBA" id="ARBA00022833"/>
    </source>
</evidence>
<comment type="cofactor">
    <cofactor evidence="1">
        <name>Zn(2+)</name>
        <dbReference type="ChEBI" id="CHEBI:29105"/>
    </cofactor>
</comment>
<dbReference type="PANTHER" id="PTHR43462:SF1">
    <property type="entry name" value="ALANYL-TRNA EDITING PROTEIN AARSD1"/>
    <property type="match status" value="1"/>
</dbReference>
<evidence type="ECO:0000256" key="6">
    <source>
        <dbReference type="ARBA" id="ARBA00022555"/>
    </source>
</evidence>
<dbReference type="InterPro" id="IPR018165">
    <property type="entry name" value="Ala-tRNA-synth_IIc_core"/>
</dbReference>
<dbReference type="GO" id="GO:0005737">
    <property type="term" value="C:cytoplasm"/>
    <property type="evidence" value="ECO:0007669"/>
    <property type="project" value="UniProtKB-SubCell"/>
</dbReference>
<evidence type="ECO:0000313" key="18">
    <source>
        <dbReference type="Proteomes" id="UP000233343"/>
    </source>
</evidence>
<dbReference type="Pfam" id="PF07973">
    <property type="entry name" value="tRNA_SAD"/>
    <property type="match status" value="1"/>
</dbReference>
<dbReference type="PANTHER" id="PTHR43462">
    <property type="entry name" value="ALANYL-TRNA EDITING PROTEIN"/>
    <property type="match status" value="1"/>
</dbReference>
<evidence type="ECO:0000256" key="4">
    <source>
        <dbReference type="ARBA" id="ARBA00013168"/>
    </source>
</evidence>
<evidence type="ECO:0000256" key="2">
    <source>
        <dbReference type="ARBA" id="ARBA00004496"/>
    </source>
</evidence>
<evidence type="ECO:0000256" key="7">
    <source>
        <dbReference type="ARBA" id="ARBA00022598"/>
    </source>
</evidence>
<dbReference type="Proteomes" id="UP000233343">
    <property type="component" value="Unassembled WGS sequence"/>
</dbReference>
<name>A0A2N0ZJM3_9BACI</name>
<dbReference type="RefSeq" id="WP_066192831.1">
    <property type="nucleotide sequence ID" value="NZ_CP194732.1"/>
</dbReference>
<dbReference type="Gene3D" id="2.40.30.130">
    <property type="match status" value="1"/>
</dbReference>
<dbReference type="GO" id="GO:0000049">
    <property type="term" value="F:tRNA binding"/>
    <property type="evidence" value="ECO:0007669"/>
    <property type="project" value="UniProtKB-KW"/>
</dbReference>
<accession>A0A2N0ZJM3</accession>
<comment type="caution">
    <text evidence="17">The sequence shown here is derived from an EMBL/GenBank/DDBJ whole genome shotgun (WGS) entry which is preliminary data.</text>
</comment>
<dbReference type="GO" id="GO:0004813">
    <property type="term" value="F:alanine-tRNA ligase activity"/>
    <property type="evidence" value="ECO:0007669"/>
    <property type="project" value="UniProtKB-EC"/>
</dbReference>
<keyword evidence="6" id="KW-0820">tRNA-binding</keyword>
<dbReference type="GO" id="GO:0002161">
    <property type="term" value="F:aminoacyl-tRNA deacylase activity"/>
    <property type="evidence" value="ECO:0007669"/>
    <property type="project" value="UniProtKB-ARBA"/>
</dbReference>
<evidence type="ECO:0000256" key="9">
    <source>
        <dbReference type="ARBA" id="ARBA00022741"/>
    </source>
</evidence>
<dbReference type="InterPro" id="IPR003156">
    <property type="entry name" value="DHHA1_dom"/>
</dbReference>
<evidence type="ECO:0000256" key="14">
    <source>
        <dbReference type="ARBA" id="ARBA00023146"/>
    </source>
</evidence>
<dbReference type="SMART" id="SM00863">
    <property type="entry name" value="tRNA_SAD"/>
    <property type="match status" value="1"/>
</dbReference>
<evidence type="ECO:0000256" key="5">
    <source>
        <dbReference type="ARBA" id="ARBA00017959"/>
    </source>
</evidence>
<evidence type="ECO:0000256" key="1">
    <source>
        <dbReference type="ARBA" id="ARBA00001947"/>
    </source>
</evidence>
<evidence type="ECO:0000256" key="13">
    <source>
        <dbReference type="ARBA" id="ARBA00022917"/>
    </source>
</evidence>
<organism evidence="17 18">
    <name type="scientific">Cytobacillus horneckiae</name>
    <dbReference type="NCBI Taxonomy" id="549687"/>
    <lineage>
        <taxon>Bacteria</taxon>
        <taxon>Bacillati</taxon>
        <taxon>Bacillota</taxon>
        <taxon>Bacilli</taxon>
        <taxon>Bacillales</taxon>
        <taxon>Bacillaceae</taxon>
        <taxon>Cytobacillus</taxon>
    </lineage>
</organism>
<keyword evidence="11" id="KW-0067">ATP-binding</keyword>
<dbReference type="GO" id="GO:0006419">
    <property type="term" value="P:alanyl-tRNA aminoacylation"/>
    <property type="evidence" value="ECO:0007669"/>
    <property type="project" value="InterPro"/>
</dbReference>
<dbReference type="PROSITE" id="PS50860">
    <property type="entry name" value="AA_TRNA_LIGASE_II_ALA"/>
    <property type="match status" value="1"/>
</dbReference>
<dbReference type="GO" id="GO:0046872">
    <property type="term" value="F:metal ion binding"/>
    <property type="evidence" value="ECO:0007669"/>
    <property type="project" value="UniProtKB-KW"/>
</dbReference>
<dbReference type="GO" id="GO:0005524">
    <property type="term" value="F:ATP binding"/>
    <property type="evidence" value="ECO:0007669"/>
    <property type="project" value="UniProtKB-KW"/>
</dbReference>
<comment type="subcellular location">
    <subcellularLocation>
        <location evidence="2">Cytoplasm</location>
    </subcellularLocation>
</comment>
<dbReference type="Gene3D" id="3.30.980.10">
    <property type="entry name" value="Threonyl-trna Synthetase, Chain A, domain 2"/>
    <property type="match status" value="1"/>
</dbReference>
<protein>
    <recommendedName>
        <fullName evidence="5">Alanine--tRNA ligase</fullName>
        <ecNumber evidence="4">6.1.1.7</ecNumber>
    </recommendedName>
    <alternativeName>
        <fullName evidence="15">Alanyl-tRNA synthetase</fullName>
    </alternativeName>
</protein>
<proteinExistence type="inferred from homology"/>
<dbReference type="Gene3D" id="3.10.310.40">
    <property type="match status" value="1"/>
</dbReference>
<dbReference type="EMBL" id="PISD01000013">
    <property type="protein sequence ID" value="PKG29701.1"/>
    <property type="molecule type" value="Genomic_DNA"/>
</dbReference>
<gene>
    <name evidence="17" type="ORF">CWS20_07485</name>
</gene>
<keyword evidence="10" id="KW-0862">Zinc</keyword>
<dbReference type="SUPFAM" id="SSF50447">
    <property type="entry name" value="Translation proteins"/>
    <property type="match status" value="1"/>
</dbReference>
<evidence type="ECO:0000259" key="16">
    <source>
        <dbReference type="PROSITE" id="PS50860"/>
    </source>
</evidence>
<sequence length="396" mass="44124">MKKLYYENPYIKSFHAVIEKQAEDEQGRLYAVLNQTAFYPTGGGQPHDIGTINDIKVIDVEEMDGEIRHYIEHPISQAEAVCSIDWERRLDHMQQHTGQHILSAAFAENFGYMTVGFHLGKDIVTIDLDTKELTEEQVHSAEALSNSIIFENRPVETKWVDAAELVQYPLRKQPAVQENIRLVIIPDFDYNGCGGTHPVSTGQVSAVKILDWERQKKKTRVSFVCGNRVLQNLHQKNKTVKALSQLLSAPENELAMVANRVLEHGKAVEKELEEAKLTLIKYEGIELLKEAKMAGNQKVVGKVFHGRPIQDLQNLARQIAAHSPESIIFLINDGGEKLQFVCAKGSEPDFSMKEISAKLLPMIDGKGGGNESFAQGGGEPILTAESLLDKAIGYVI</sequence>
<dbReference type="EC" id="6.1.1.7" evidence="4"/>
<keyword evidence="9" id="KW-0547">Nucleotide-binding</keyword>
<dbReference type="AlphaFoldDB" id="A0A2N0ZJM3"/>
<reference evidence="17 18" key="1">
    <citation type="journal article" date="2010" name="Int. J. Syst. Evol. Microbiol.">
        <title>Bacillus horneckiae sp. nov., isolated from a spacecraft-assembly clean room.</title>
        <authorList>
            <person name="Vaishampayan P."/>
            <person name="Probst A."/>
            <person name="Krishnamurthi S."/>
            <person name="Ghosh S."/>
            <person name="Osman S."/>
            <person name="McDowall A."/>
            <person name="Ruckmani A."/>
            <person name="Mayilraj S."/>
            <person name="Venkateswaran K."/>
        </authorList>
    </citation>
    <scope>NUCLEOTIDE SEQUENCE [LARGE SCALE GENOMIC DNA]</scope>
    <source>
        <strain evidence="18">1PO1SC</strain>
    </source>
</reference>
<dbReference type="InterPro" id="IPR012947">
    <property type="entry name" value="tRNA_SAD"/>
</dbReference>
<evidence type="ECO:0000256" key="8">
    <source>
        <dbReference type="ARBA" id="ARBA00022723"/>
    </source>
</evidence>
<evidence type="ECO:0000256" key="12">
    <source>
        <dbReference type="ARBA" id="ARBA00022884"/>
    </source>
</evidence>
<keyword evidence="18" id="KW-1185">Reference proteome</keyword>
<evidence type="ECO:0000256" key="11">
    <source>
        <dbReference type="ARBA" id="ARBA00022840"/>
    </source>
</evidence>
<keyword evidence="13" id="KW-0648">Protein biosynthesis</keyword>
<dbReference type="SUPFAM" id="SSF55186">
    <property type="entry name" value="ThrRS/AlaRS common domain"/>
    <property type="match status" value="1"/>
</dbReference>
<dbReference type="InterPro" id="IPR051335">
    <property type="entry name" value="Alanyl-tRNA_Editing_Enzymes"/>
</dbReference>
<keyword evidence="8" id="KW-0479">Metal-binding</keyword>
<evidence type="ECO:0000256" key="15">
    <source>
        <dbReference type="ARBA" id="ARBA00032577"/>
    </source>
</evidence>
<feature type="domain" description="Alanyl-transfer RNA synthetases family profile" evidence="16">
    <location>
        <begin position="1"/>
        <end position="235"/>
    </location>
</feature>
<dbReference type="Pfam" id="PF02272">
    <property type="entry name" value="DHHA1"/>
    <property type="match status" value="1"/>
</dbReference>
<keyword evidence="14" id="KW-0030">Aminoacyl-tRNA synthetase</keyword>
<comment type="similarity">
    <text evidence="3">Belongs to the class-II aminoacyl-tRNA synthetase family.</text>
</comment>
<keyword evidence="7" id="KW-0436">Ligase</keyword>
<dbReference type="FunFam" id="3.10.310.40:FF:000001">
    <property type="entry name" value="Alanine--tRNA ligase"/>
    <property type="match status" value="1"/>
</dbReference>
<dbReference type="InterPro" id="IPR018163">
    <property type="entry name" value="Thr/Ala-tRNA-synth_IIc_edit"/>
</dbReference>
<evidence type="ECO:0000256" key="3">
    <source>
        <dbReference type="ARBA" id="ARBA00008226"/>
    </source>
</evidence>